<proteinExistence type="predicted"/>
<keyword evidence="3" id="KW-1185">Reference proteome</keyword>
<evidence type="ECO:0000313" key="3">
    <source>
        <dbReference type="Proteomes" id="UP000004995"/>
    </source>
</evidence>
<evidence type="ECO:0000313" key="2">
    <source>
        <dbReference type="EnsemblPlants" id="KQL09515"/>
    </source>
</evidence>
<dbReference type="InParanoid" id="K3Y0V4"/>
<dbReference type="HOGENOM" id="CLU_3351955_0_0_1"/>
<evidence type="ECO:0000256" key="1">
    <source>
        <dbReference type="SAM" id="SignalP"/>
    </source>
</evidence>
<reference evidence="2" key="2">
    <citation type="submission" date="2018-08" db="UniProtKB">
        <authorList>
            <consortium name="EnsemblPlants"/>
        </authorList>
    </citation>
    <scope>IDENTIFICATION</scope>
    <source>
        <strain evidence="2">Yugu1</strain>
    </source>
</reference>
<protein>
    <submittedName>
        <fullName evidence="2">Uncharacterized protein</fullName>
    </submittedName>
</protein>
<keyword evidence="1" id="KW-0732">Signal</keyword>
<organism evidence="2 3">
    <name type="scientific">Setaria italica</name>
    <name type="common">Foxtail millet</name>
    <name type="synonym">Panicum italicum</name>
    <dbReference type="NCBI Taxonomy" id="4555"/>
    <lineage>
        <taxon>Eukaryota</taxon>
        <taxon>Viridiplantae</taxon>
        <taxon>Streptophyta</taxon>
        <taxon>Embryophyta</taxon>
        <taxon>Tracheophyta</taxon>
        <taxon>Spermatophyta</taxon>
        <taxon>Magnoliopsida</taxon>
        <taxon>Liliopsida</taxon>
        <taxon>Poales</taxon>
        <taxon>Poaceae</taxon>
        <taxon>PACMAD clade</taxon>
        <taxon>Panicoideae</taxon>
        <taxon>Panicodae</taxon>
        <taxon>Paniceae</taxon>
        <taxon>Cenchrinae</taxon>
        <taxon>Setaria</taxon>
    </lineage>
</organism>
<dbReference type="EMBL" id="AGNK02002222">
    <property type="status" value="NOT_ANNOTATED_CDS"/>
    <property type="molecule type" value="Genomic_DNA"/>
</dbReference>
<dbReference type="EnsemblPlants" id="KQL09515">
    <property type="protein sequence ID" value="KQL09515"/>
    <property type="gene ID" value="SETIT_007815mg"/>
</dbReference>
<sequence length="37" mass="3726">MVMSLWSSAFSSTSAWCASASTSDGAPQVTAATILDS</sequence>
<dbReference type="Proteomes" id="UP000004995">
    <property type="component" value="Unassembled WGS sequence"/>
</dbReference>
<accession>K3Y0V4</accession>
<feature type="chain" id="PRO_5011942668" evidence="1">
    <location>
        <begin position="16"/>
        <end position="37"/>
    </location>
</feature>
<reference evidence="3" key="1">
    <citation type="journal article" date="2012" name="Nat. Biotechnol.">
        <title>Reference genome sequence of the model plant Setaria.</title>
        <authorList>
            <person name="Bennetzen J.L."/>
            <person name="Schmutz J."/>
            <person name="Wang H."/>
            <person name="Percifield R."/>
            <person name="Hawkins J."/>
            <person name="Pontaroli A.C."/>
            <person name="Estep M."/>
            <person name="Feng L."/>
            <person name="Vaughn J.N."/>
            <person name="Grimwood J."/>
            <person name="Jenkins J."/>
            <person name="Barry K."/>
            <person name="Lindquist E."/>
            <person name="Hellsten U."/>
            <person name="Deshpande S."/>
            <person name="Wang X."/>
            <person name="Wu X."/>
            <person name="Mitros T."/>
            <person name="Triplett J."/>
            <person name="Yang X."/>
            <person name="Ye C.Y."/>
            <person name="Mauro-Herrera M."/>
            <person name="Wang L."/>
            <person name="Li P."/>
            <person name="Sharma M."/>
            <person name="Sharma R."/>
            <person name="Ronald P.C."/>
            <person name="Panaud O."/>
            <person name="Kellogg E.A."/>
            <person name="Brutnell T.P."/>
            <person name="Doust A.N."/>
            <person name="Tuskan G.A."/>
            <person name="Rokhsar D."/>
            <person name="Devos K.M."/>
        </authorList>
    </citation>
    <scope>NUCLEOTIDE SEQUENCE [LARGE SCALE GENOMIC DNA]</scope>
    <source>
        <strain evidence="3">cv. Yugu1</strain>
    </source>
</reference>
<dbReference type="Gramene" id="KQL09515">
    <property type="protein sequence ID" value="KQL09515"/>
    <property type="gene ID" value="SETIT_007815mg"/>
</dbReference>
<dbReference type="AlphaFoldDB" id="K3Y0V4"/>
<name>K3Y0V4_SETIT</name>
<feature type="signal peptide" evidence="1">
    <location>
        <begin position="1"/>
        <end position="15"/>
    </location>
</feature>